<reference evidence="2" key="1">
    <citation type="submission" date="2020-01" db="EMBL/GenBank/DDBJ databases">
        <authorList>
            <consortium name="DOE Joint Genome Institute"/>
            <person name="Haridas S."/>
            <person name="Albert R."/>
            <person name="Binder M."/>
            <person name="Bloem J."/>
            <person name="Labutti K."/>
            <person name="Salamov A."/>
            <person name="Andreopoulos B."/>
            <person name="Baker S.E."/>
            <person name="Barry K."/>
            <person name="Bills G."/>
            <person name="Bluhm B.H."/>
            <person name="Cannon C."/>
            <person name="Castanera R."/>
            <person name="Culley D.E."/>
            <person name="Daum C."/>
            <person name="Ezra D."/>
            <person name="Gonzalez J.B."/>
            <person name="Henrissat B."/>
            <person name="Kuo A."/>
            <person name="Liang C."/>
            <person name="Lipzen A."/>
            <person name="Lutzoni F."/>
            <person name="Magnuson J."/>
            <person name="Mondo S."/>
            <person name="Nolan M."/>
            <person name="Ohm R."/>
            <person name="Pangilinan J."/>
            <person name="Park H.-J."/>
            <person name="Ramirez L."/>
            <person name="Alfaro M."/>
            <person name="Sun H."/>
            <person name="Tritt A."/>
            <person name="Yoshinaga Y."/>
            <person name="Zwiers L.-H."/>
            <person name="Turgeon B.G."/>
            <person name="Goodwin S.B."/>
            <person name="Spatafora J.W."/>
            <person name="Crous P.W."/>
            <person name="Grigoriev I.V."/>
        </authorList>
    </citation>
    <scope>NUCLEOTIDE SEQUENCE</scope>
    <source>
        <strain evidence="2">IPT5</strain>
    </source>
</reference>
<dbReference type="OrthoDB" id="10265322at2759"/>
<evidence type="ECO:0008006" key="4">
    <source>
        <dbReference type="Google" id="ProtNLM"/>
    </source>
</evidence>
<dbReference type="InterPro" id="IPR011042">
    <property type="entry name" value="6-blade_b-propeller_TolB-like"/>
</dbReference>
<dbReference type="AlphaFoldDB" id="A0A6A7B6R0"/>
<sequence>MYQHSSPIPACLLVFILTVFGRILPSSAHFNAGHLRKDAHQLVLGLAQETHCPPEPEPIHIVELPLPPVSVHKERGACTTRINPHGTGCISQTLGEYGGFQAGDFTPDGTSVVATVEFVGAPISPYPASIYDGLQIILVKTDGTNFSNGDSWKCLSCAVPRENMIALDPKRDYPHVFRSGDRAIWGHNVLDCDGEPLGSDSCTPARIHIYPIYWAGGAPRELRVHPDDDHIGRSSFTNQGGQNCFFGRLQFVANPMKAGPKAPRYDLVDIDLLVDPTRGQYITTTGQEMHLHPESITVGELRGFSGTGDEITYIGAPTESNNLDLYAVHIETGVVRRLTSHPDYVDPISFSADDQWFVVQDTRATERQMWMSGMRGLPPVIDIIATIVAASTRNNGRRRFFQPILIDRYGDRDGYFGQLLNAEGDHSEGSINDPNWNGRADPAFSLDGTRIVFWQSIVTSPSCGGSNPLQCPSSTAQGGREYRVMLAHLTSRTPQSLRPVHKVPVHIPWASPFPHDVKGPKVPDLVPGNYTLHGAVSGKAHVQLIGADTIDRVIVNYLNYSADETHTLNGWEDVELSIVFPNVWRNMIS</sequence>
<proteinExistence type="predicted"/>
<dbReference type="SUPFAM" id="SSF82171">
    <property type="entry name" value="DPP6 N-terminal domain-like"/>
    <property type="match status" value="1"/>
</dbReference>
<dbReference type="Proteomes" id="UP000799423">
    <property type="component" value="Unassembled WGS sequence"/>
</dbReference>
<dbReference type="Gene3D" id="2.120.10.30">
    <property type="entry name" value="TolB, C-terminal domain"/>
    <property type="match status" value="1"/>
</dbReference>
<keyword evidence="3" id="KW-1185">Reference proteome</keyword>
<dbReference type="EMBL" id="MU006309">
    <property type="protein sequence ID" value="KAF2849958.1"/>
    <property type="molecule type" value="Genomic_DNA"/>
</dbReference>
<keyword evidence="1" id="KW-0732">Signal</keyword>
<evidence type="ECO:0000313" key="3">
    <source>
        <dbReference type="Proteomes" id="UP000799423"/>
    </source>
</evidence>
<evidence type="ECO:0000313" key="2">
    <source>
        <dbReference type="EMBL" id="KAF2849958.1"/>
    </source>
</evidence>
<feature type="signal peptide" evidence="1">
    <location>
        <begin position="1"/>
        <end position="21"/>
    </location>
</feature>
<gene>
    <name evidence="2" type="ORF">T440DRAFT_120789</name>
</gene>
<evidence type="ECO:0000256" key="1">
    <source>
        <dbReference type="SAM" id="SignalP"/>
    </source>
</evidence>
<name>A0A6A7B6R0_9PLEO</name>
<accession>A0A6A7B6R0</accession>
<feature type="chain" id="PRO_5025608978" description="Saponin hydrolase" evidence="1">
    <location>
        <begin position="22"/>
        <end position="589"/>
    </location>
</feature>
<protein>
    <recommendedName>
        <fullName evidence="4">Saponin hydrolase</fullName>
    </recommendedName>
</protein>
<organism evidence="2 3">
    <name type="scientific">Plenodomus tracheiphilus IPT5</name>
    <dbReference type="NCBI Taxonomy" id="1408161"/>
    <lineage>
        <taxon>Eukaryota</taxon>
        <taxon>Fungi</taxon>
        <taxon>Dikarya</taxon>
        <taxon>Ascomycota</taxon>
        <taxon>Pezizomycotina</taxon>
        <taxon>Dothideomycetes</taxon>
        <taxon>Pleosporomycetidae</taxon>
        <taxon>Pleosporales</taxon>
        <taxon>Pleosporineae</taxon>
        <taxon>Leptosphaeriaceae</taxon>
        <taxon>Plenodomus</taxon>
    </lineage>
</organism>